<feature type="transmembrane region" description="Helical" evidence="5">
    <location>
        <begin position="147"/>
        <end position="164"/>
    </location>
</feature>
<keyword evidence="3 5" id="KW-1133">Transmembrane helix</keyword>
<comment type="subcellular location">
    <subcellularLocation>
        <location evidence="1">Membrane</location>
        <topology evidence="1">Multi-pass membrane protein</topology>
    </subcellularLocation>
</comment>
<organism evidence="6 7">
    <name type="scientific">Ditylenchus destructor</name>
    <dbReference type="NCBI Taxonomy" id="166010"/>
    <lineage>
        <taxon>Eukaryota</taxon>
        <taxon>Metazoa</taxon>
        <taxon>Ecdysozoa</taxon>
        <taxon>Nematoda</taxon>
        <taxon>Chromadorea</taxon>
        <taxon>Rhabditida</taxon>
        <taxon>Tylenchina</taxon>
        <taxon>Tylenchomorpha</taxon>
        <taxon>Sphaerularioidea</taxon>
        <taxon>Anguinidae</taxon>
        <taxon>Anguininae</taxon>
        <taxon>Ditylenchus</taxon>
    </lineage>
</organism>
<accession>A0AAD4MVJ1</accession>
<dbReference type="Proteomes" id="UP001201812">
    <property type="component" value="Unassembled WGS sequence"/>
</dbReference>
<sequence>MSALAQSQELCQNAEILASSFVYKALLLAKFLSNVFTLVIFLYLVLVKPSIRIFHPNTKMIATFVCAFTVLVSLCACPIYAFELWRVSYPYSNPCDRLLTSAYVFSIRSIVTILSNGINSSLVVLCIERLICICRISNYEQSAKPNLIFSALFILLYLPAVKWFELLAVTTVKTPKNAISYDLMTYYLKGIQYLGAFFFLFIHYWSRWYRRRIRASIPVENRRSLAPVPLNKPLSVKFQIEETVQMTNLFLPVVLLRGALLVISSILSSVSSSIWPSPSPALQMIIYESVATSSITPFFTALLLAHGTGQLRRMFCCSAKRQAKIFVGVNENQDEHFIRLKQMFDGPPESVINPKSRPTFKYRISLNITPGS</sequence>
<dbReference type="PANTHER" id="PTHR46561:SF11">
    <property type="entry name" value="SERPENTINE RECEPTOR CLASS ALPHA_BETA-14"/>
    <property type="match status" value="1"/>
</dbReference>
<evidence type="ECO:0000256" key="5">
    <source>
        <dbReference type="SAM" id="Phobius"/>
    </source>
</evidence>
<evidence type="ECO:0000313" key="7">
    <source>
        <dbReference type="Proteomes" id="UP001201812"/>
    </source>
</evidence>
<evidence type="ECO:0000256" key="4">
    <source>
        <dbReference type="ARBA" id="ARBA00023136"/>
    </source>
</evidence>
<dbReference type="InterPro" id="IPR053286">
    <property type="entry name" value="Nematode_rcpt-like_srab"/>
</dbReference>
<gene>
    <name evidence="6" type="ORF">DdX_13795</name>
</gene>
<dbReference type="InterPro" id="IPR019408">
    <property type="entry name" value="7TM_GPCR_serpentine_rcpt_Srab"/>
</dbReference>
<feature type="transmembrane region" description="Helical" evidence="5">
    <location>
        <begin position="59"/>
        <end position="82"/>
    </location>
</feature>
<keyword evidence="6" id="KW-0675">Receptor</keyword>
<comment type="caution">
    <text evidence="6">The sequence shown here is derived from an EMBL/GenBank/DDBJ whole genome shotgun (WGS) entry which is preliminary data.</text>
</comment>
<dbReference type="Pfam" id="PF10292">
    <property type="entry name" value="7TM_GPCR_Srab"/>
    <property type="match status" value="1"/>
</dbReference>
<dbReference type="PANTHER" id="PTHR46561">
    <property type="entry name" value="SERPENTINE RECEPTOR, CLASS AB (CLASS A-LIKE)-RELATED"/>
    <property type="match status" value="1"/>
</dbReference>
<keyword evidence="7" id="KW-1185">Reference proteome</keyword>
<feature type="transmembrane region" description="Helical" evidence="5">
    <location>
        <begin position="102"/>
        <end position="127"/>
    </location>
</feature>
<dbReference type="AlphaFoldDB" id="A0AAD4MVJ1"/>
<dbReference type="GO" id="GO:0016020">
    <property type="term" value="C:membrane"/>
    <property type="evidence" value="ECO:0007669"/>
    <property type="project" value="UniProtKB-SubCell"/>
</dbReference>
<feature type="transmembrane region" description="Helical" evidence="5">
    <location>
        <begin position="184"/>
        <end position="205"/>
    </location>
</feature>
<feature type="transmembrane region" description="Helical" evidence="5">
    <location>
        <begin position="281"/>
        <end position="305"/>
    </location>
</feature>
<proteinExistence type="predicted"/>
<keyword evidence="2 5" id="KW-0812">Transmembrane</keyword>
<evidence type="ECO:0000256" key="3">
    <source>
        <dbReference type="ARBA" id="ARBA00022989"/>
    </source>
</evidence>
<dbReference type="EMBL" id="JAKKPZ010000059">
    <property type="protein sequence ID" value="KAI1705190.1"/>
    <property type="molecule type" value="Genomic_DNA"/>
</dbReference>
<protein>
    <submittedName>
        <fullName evidence="6">Serpentine type 7TM GPCR receptor class ab chemoreceptor domain-containing protein</fullName>
    </submittedName>
</protein>
<evidence type="ECO:0000256" key="1">
    <source>
        <dbReference type="ARBA" id="ARBA00004141"/>
    </source>
</evidence>
<evidence type="ECO:0000256" key="2">
    <source>
        <dbReference type="ARBA" id="ARBA00022692"/>
    </source>
</evidence>
<evidence type="ECO:0000313" key="6">
    <source>
        <dbReference type="EMBL" id="KAI1705190.1"/>
    </source>
</evidence>
<keyword evidence="4 5" id="KW-0472">Membrane</keyword>
<name>A0AAD4MVJ1_9BILA</name>
<feature type="transmembrane region" description="Helical" evidence="5">
    <location>
        <begin position="27"/>
        <end position="47"/>
    </location>
</feature>
<feature type="transmembrane region" description="Helical" evidence="5">
    <location>
        <begin position="249"/>
        <end position="275"/>
    </location>
</feature>
<reference evidence="6" key="1">
    <citation type="submission" date="2022-01" db="EMBL/GenBank/DDBJ databases">
        <title>Genome Sequence Resource for Two Populations of Ditylenchus destructor, the Migratory Endoparasitic Phytonematode.</title>
        <authorList>
            <person name="Zhang H."/>
            <person name="Lin R."/>
            <person name="Xie B."/>
        </authorList>
    </citation>
    <scope>NUCLEOTIDE SEQUENCE</scope>
    <source>
        <strain evidence="6">BazhouSP</strain>
    </source>
</reference>